<dbReference type="Proteomes" id="UP000199503">
    <property type="component" value="Unassembled WGS sequence"/>
</dbReference>
<protein>
    <submittedName>
        <fullName evidence="1">Uncharacterized protein</fullName>
    </submittedName>
</protein>
<evidence type="ECO:0000313" key="2">
    <source>
        <dbReference type="Proteomes" id="UP000199503"/>
    </source>
</evidence>
<evidence type="ECO:0000313" key="1">
    <source>
        <dbReference type="EMBL" id="SES20927.1"/>
    </source>
</evidence>
<name>A0A1H9VI63_9PSEU</name>
<proteinExistence type="predicted"/>
<sequence length="244" mass="25064">MGKFILQDVRLFTGGADLTGVSNKLEVAAEVEEKDTTNFGSAGWSEMIGGLASTKISGEGQWEAADASKVDNAQWSGLGGVGPWTACPNGSNVNDVAWLTNALTANYQLGGSVGDVAPWTAEASSSWAMPRGRVGHPPGTARTATGNGTAVQLPAVAAGQYLYASLHVLSVSGTSSPTLTVTIGSDDSAGFASPVTRITFNAATARGGQIMRAVGPITDTWYRASWTISGTTPSFLFLVAFGVK</sequence>
<reference evidence="2" key="1">
    <citation type="submission" date="2016-10" db="EMBL/GenBank/DDBJ databases">
        <authorList>
            <person name="Varghese N."/>
            <person name="Submissions S."/>
        </authorList>
    </citation>
    <scope>NUCLEOTIDE SEQUENCE [LARGE SCALE GENOMIC DNA]</scope>
    <source>
        <strain evidence="2">DSM 44437</strain>
    </source>
</reference>
<dbReference type="OrthoDB" id="4151701at2"/>
<dbReference type="EMBL" id="FOFV01000018">
    <property type="protein sequence ID" value="SES20927.1"/>
    <property type="molecule type" value="Genomic_DNA"/>
</dbReference>
<gene>
    <name evidence="1" type="ORF">SAMN04488000_118114</name>
</gene>
<accession>A0A1H9VI63</accession>
<organism evidence="1 2">
    <name type="scientific">Lentzea albida</name>
    <dbReference type="NCBI Taxonomy" id="65499"/>
    <lineage>
        <taxon>Bacteria</taxon>
        <taxon>Bacillati</taxon>
        <taxon>Actinomycetota</taxon>
        <taxon>Actinomycetes</taxon>
        <taxon>Pseudonocardiales</taxon>
        <taxon>Pseudonocardiaceae</taxon>
        <taxon>Lentzea</taxon>
    </lineage>
</organism>
<keyword evidence="2" id="KW-1185">Reference proteome</keyword>
<dbReference type="AlphaFoldDB" id="A0A1H9VI63"/>
<dbReference type="STRING" id="65499.SAMN04488000_118114"/>